<dbReference type="SUPFAM" id="SSF52540">
    <property type="entry name" value="P-loop containing nucleoside triphosphate hydrolases"/>
    <property type="match status" value="1"/>
</dbReference>
<dbReference type="AlphaFoldDB" id="A0A1V4ERC3"/>
<keyword evidence="2" id="KW-1185">Reference proteome</keyword>
<gene>
    <name evidence="1" type="ORF">B2M26_11975</name>
</gene>
<proteinExistence type="predicted"/>
<comment type="caution">
    <text evidence="1">The sequence shown here is derived from an EMBL/GenBank/DDBJ whole genome shotgun (WGS) entry which is preliminary data.</text>
</comment>
<dbReference type="Proteomes" id="UP000190229">
    <property type="component" value="Unassembled WGS sequence"/>
</dbReference>
<sequence>MYGRNKGIVNLLNSPVVLMVTLTRKDGKHPIVLMQCGPVRFKTDARMQAKSRPFQQVIILRYTDLKLPDSDGETPIQQLYALLSQDESRNNMIFVDLLKALEIGRSPILLTDRIDHLEYFETKLKGFAKIIIVLRGDMGKKQRQAIQARIHSIPADAERLILATGRFVGEGFDDARFDTLYLAMPIS</sequence>
<organism evidence="1 2">
    <name type="scientific">Ferroacidibacillus organovorans</name>
    <dbReference type="NCBI Taxonomy" id="1765683"/>
    <lineage>
        <taxon>Bacteria</taxon>
        <taxon>Bacillati</taxon>
        <taxon>Bacillota</taxon>
        <taxon>Bacilli</taxon>
        <taxon>Bacillales</taxon>
        <taxon>Alicyclobacillaceae</taxon>
        <taxon>Ferroacidibacillus</taxon>
    </lineage>
</organism>
<dbReference type="EMBL" id="MWPS01000033">
    <property type="protein sequence ID" value="OPG15400.1"/>
    <property type="molecule type" value="Genomic_DNA"/>
</dbReference>
<reference evidence="1 2" key="1">
    <citation type="submission" date="2017-02" db="EMBL/GenBank/DDBJ databases">
        <title>Draft genome of Acidibacillus ferrooxidans Huett2.</title>
        <authorList>
            <person name="Schopf S."/>
        </authorList>
    </citation>
    <scope>NUCLEOTIDE SEQUENCE [LARGE SCALE GENOMIC DNA]</scope>
    <source>
        <strain evidence="1 2">Huett2</strain>
    </source>
</reference>
<name>A0A1V4ERC3_9BACL</name>
<accession>A0A1V4ERC3</accession>
<protein>
    <submittedName>
        <fullName evidence="1">Uncharacterized protein</fullName>
    </submittedName>
</protein>
<dbReference type="Gene3D" id="3.40.50.300">
    <property type="entry name" value="P-loop containing nucleotide triphosphate hydrolases"/>
    <property type="match status" value="1"/>
</dbReference>
<dbReference type="InterPro" id="IPR027417">
    <property type="entry name" value="P-loop_NTPase"/>
</dbReference>
<dbReference type="RefSeq" id="WP_143216231.1">
    <property type="nucleotide sequence ID" value="NZ_MWPS01000033.1"/>
</dbReference>
<evidence type="ECO:0000313" key="1">
    <source>
        <dbReference type="EMBL" id="OPG15400.1"/>
    </source>
</evidence>
<evidence type="ECO:0000313" key="2">
    <source>
        <dbReference type="Proteomes" id="UP000190229"/>
    </source>
</evidence>